<evidence type="ECO:0000313" key="4">
    <source>
        <dbReference type="Proteomes" id="UP000824001"/>
    </source>
</evidence>
<evidence type="ECO:0000256" key="2">
    <source>
        <dbReference type="SAM" id="Phobius"/>
    </source>
</evidence>
<dbReference type="PANTHER" id="PTHR23528:SF1">
    <property type="entry name" value="MAJOR FACILITATOR SUPERFAMILY (MFS) PROFILE DOMAIN-CONTAINING PROTEIN"/>
    <property type="match status" value="1"/>
</dbReference>
<keyword evidence="2" id="KW-0472">Membrane</keyword>
<accession>A0A9D1JU90</accession>
<dbReference type="Pfam" id="PF07690">
    <property type="entry name" value="MFS_1"/>
    <property type="match status" value="1"/>
</dbReference>
<dbReference type="EMBL" id="DVJK01000012">
    <property type="protein sequence ID" value="HIS65991.1"/>
    <property type="molecule type" value="Genomic_DNA"/>
</dbReference>
<reference evidence="3" key="1">
    <citation type="submission" date="2020-10" db="EMBL/GenBank/DDBJ databases">
        <authorList>
            <person name="Gilroy R."/>
        </authorList>
    </citation>
    <scope>NUCLEOTIDE SEQUENCE</scope>
    <source>
        <strain evidence="3">ChiHjej10B9-9673</strain>
    </source>
</reference>
<protein>
    <submittedName>
        <fullName evidence="3">MFS transporter</fullName>
    </submittedName>
</protein>
<name>A0A9D1JU90_9FIRM</name>
<feature type="transmembrane region" description="Helical" evidence="2">
    <location>
        <begin position="7"/>
        <end position="25"/>
    </location>
</feature>
<keyword evidence="2" id="KW-0812">Transmembrane</keyword>
<dbReference type="Gene3D" id="1.20.1250.20">
    <property type="entry name" value="MFS general substrate transporter like domains"/>
    <property type="match status" value="1"/>
</dbReference>
<dbReference type="InterPro" id="IPR036259">
    <property type="entry name" value="MFS_trans_sf"/>
</dbReference>
<feature type="transmembrane region" description="Helical" evidence="2">
    <location>
        <begin position="76"/>
        <end position="94"/>
    </location>
</feature>
<sequence length="103" mass="11240">FIRAGSPVMLMNVLFATAGIGWATINVNSYPMVVELSRGGDVGKYTGFYYTASMAAQTLTPIISGFLMDTLGMTTLFPYGCVFVFLAFFTMLFVKHGDNKPTK</sequence>
<dbReference type="PANTHER" id="PTHR23528">
    <property type="match status" value="1"/>
</dbReference>
<dbReference type="AlphaFoldDB" id="A0A9D1JU90"/>
<evidence type="ECO:0000256" key="1">
    <source>
        <dbReference type="ARBA" id="ARBA00004651"/>
    </source>
</evidence>
<comment type="subcellular location">
    <subcellularLocation>
        <location evidence="1">Cell membrane</location>
        <topology evidence="1">Multi-pass membrane protein</topology>
    </subcellularLocation>
</comment>
<dbReference type="Proteomes" id="UP000824001">
    <property type="component" value="Unassembled WGS sequence"/>
</dbReference>
<dbReference type="GO" id="GO:0005886">
    <property type="term" value="C:plasma membrane"/>
    <property type="evidence" value="ECO:0007669"/>
    <property type="project" value="UniProtKB-SubCell"/>
</dbReference>
<feature type="non-terminal residue" evidence="3">
    <location>
        <position position="1"/>
    </location>
</feature>
<dbReference type="InterPro" id="IPR011701">
    <property type="entry name" value="MFS"/>
</dbReference>
<evidence type="ECO:0000313" key="3">
    <source>
        <dbReference type="EMBL" id="HIS65991.1"/>
    </source>
</evidence>
<organism evidence="3 4">
    <name type="scientific">Candidatus Scatomorpha merdipullorum</name>
    <dbReference type="NCBI Taxonomy" id="2840927"/>
    <lineage>
        <taxon>Bacteria</taxon>
        <taxon>Bacillati</taxon>
        <taxon>Bacillota</taxon>
        <taxon>Clostridia</taxon>
        <taxon>Eubacteriales</taxon>
        <taxon>Candidatus Scatomorpha</taxon>
    </lineage>
</organism>
<comment type="caution">
    <text evidence="3">The sequence shown here is derived from an EMBL/GenBank/DDBJ whole genome shotgun (WGS) entry which is preliminary data.</text>
</comment>
<gene>
    <name evidence="3" type="ORF">IAC18_00375</name>
</gene>
<keyword evidence="2" id="KW-1133">Transmembrane helix</keyword>
<dbReference type="GO" id="GO:0022857">
    <property type="term" value="F:transmembrane transporter activity"/>
    <property type="evidence" value="ECO:0007669"/>
    <property type="project" value="InterPro"/>
</dbReference>
<proteinExistence type="predicted"/>
<reference evidence="3" key="2">
    <citation type="journal article" date="2021" name="PeerJ">
        <title>Extensive microbial diversity within the chicken gut microbiome revealed by metagenomics and culture.</title>
        <authorList>
            <person name="Gilroy R."/>
            <person name="Ravi A."/>
            <person name="Getino M."/>
            <person name="Pursley I."/>
            <person name="Horton D.L."/>
            <person name="Alikhan N.F."/>
            <person name="Baker D."/>
            <person name="Gharbi K."/>
            <person name="Hall N."/>
            <person name="Watson M."/>
            <person name="Adriaenssens E.M."/>
            <person name="Foster-Nyarko E."/>
            <person name="Jarju S."/>
            <person name="Secka A."/>
            <person name="Antonio M."/>
            <person name="Oren A."/>
            <person name="Chaudhuri R.R."/>
            <person name="La Ragione R."/>
            <person name="Hildebrand F."/>
            <person name="Pallen M.J."/>
        </authorList>
    </citation>
    <scope>NUCLEOTIDE SEQUENCE</scope>
    <source>
        <strain evidence="3">ChiHjej10B9-9673</strain>
    </source>
</reference>
<dbReference type="SUPFAM" id="SSF103473">
    <property type="entry name" value="MFS general substrate transporter"/>
    <property type="match status" value="1"/>
</dbReference>